<keyword evidence="3" id="KW-1185">Reference proteome</keyword>
<gene>
    <name evidence="2" type="ORF">H1B27_01990</name>
</gene>
<evidence type="ECO:0000313" key="3">
    <source>
        <dbReference type="Proteomes" id="UP001194539"/>
    </source>
</evidence>
<protein>
    <submittedName>
        <fullName evidence="2">Type IV toxin-antitoxin system AbiEi family antitoxin domain-containing protein</fullName>
    </submittedName>
</protein>
<name>A0ABS0NVL3_9BRAD</name>
<reference evidence="2 3" key="1">
    <citation type="submission" date="2020-07" db="EMBL/GenBank/DDBJ databases">
        <title>Bradyrhizobium diversity isolated from nodules of indigenous legumes of Western Australia.</title>
        <authorList>
            <person name="Klepa M.S."/>
        </authorList>
    </citation>
    <scope>NUCLEOTIDE SEQUENCE [LARGE SCALE GENOMIC DNA]</scope>
    <source>
        <strain evidence="2 3">CNPSo 4019</strain>
    </source>
</reference>
<evidence type="ECO:0000313" key="2">
    <source>
        <dbReference type="EMBL" id="MBH5385048.1"/>
    </source>
</evidence>
<dbReference type="EMBL" id="JACEGD010000002">
    <property type="protein sequence ID" value="MBH5385048.1"/>
    <property type="molecule type" value="Genomic_DNA"/>
</dbReference>
<sequence>MKRSSLPPGRAQLQRVLAASGDVIQVSDVADVLGASRVEAAKRLARWREQGWLSRVGRGAYVPASLVTLGAERVLDDAWVLVPALFSPAYIGGRTAAEHWDLTEQIFKDIVVITGQAIRVRQQQRHGFDFTLKHLKSEKIFGTKPVWRHQSKVLVSDVHRTIIDMLDDPAIGGGIQQVADCLNAYFRRPDRGDAKLIEYADRLGNGAVFKRLGFLAERQDGGAALVEQCHARLTAGNAKLDPALECTRLISRWRLLVPSSWITGGLNVDRQARTP</sequence>
<comment type="caution">
    <text evidence="2">The sequence shown here is derived from an EMBL/GenBank/DDBJ whole genome shotgun (WGS) entry which is preliminary data.</text>
</comment>
<accession>A0ABS0NVL3</accession>
<evidence type="ECO:0000259" key="1">
    <source>
        <dbReference type="Pfam" id="PF13338"/>
    </source>
</evidence>
<feature type="domain" description="AbiEi antitoxin N-terminal" evidence="1">
    <location>
        <begin position="13"/>
        <end position="63"/>
    </location>
</feature>
<dbReference type="RefSeq" id="WP_197964811.1">
    <property type="nucleotide sequence ID" value="NZ_JACEGD010000002.1"/>
</dbReference>
<proteinExistence type="predicted"/>
<organism evidence="2 3">
    <name type="scientific">Bradyrhizobium diversitatis</name>
    <dbReference type="NCBI Taxonomy" id="2755406"/>
    <lineage>
        <taxon>Bacteria</taxon>
        <taxon>Pseudomonadati</taxon>
        <taxon>Pseudomonadota</taxon>
        <taxon>Alphaproteobacteria</taxon>
        <taxon>Hyphomicrobiales</taxon>
        <taxon>Nitrobacteraceae</taxon>
        <taxon>Bradyrhizobium</taxon>
    </lineage>
</organism>
<dbReference type="InterPro" id="IPR025159">
    <property type="entry name" value="AbiEi_N"/>
</dbReference>
<dbReference type="Pfam" id="PF13338">
    <property type="entry name" value="AbiEi_4"/>
    <property type="match status" value="1"/>
</dbReference>
<dbReference type="Proteomes" id="UP001194539">
    <property type="component" value="Unassembled WGS sequence"/>
</dbReference>